<feature type="compositionally biased region" description="Polar residues" evidence="1">
    <location>
        <begin position="62"/>
        <end position="94"/>
    </location>
</feature>
<evidence type="ECO:0000256" key="1">
    <source>
        <dbReference type="SAM" id="MobiDB-lite"/>
    </source>
</evidence>
<accession>A0AA38L3Q3</accession>
<name>A0AA38L3Q3_TAXCH</name>
<dbReference type="AlphaFoldDB" id="A0AA38L3Q3"/>
<comment type="caution">
    <text evidence="2">The sequence shown here is derived from an EMBL/GenBank/DDBJ whole genome shotgun (WGS) entry which is preliminary data.</text>
</comment>
<protein>
    <submittedName>
        <fullName evidence="2">Uncharacterized protein</fullName>
    </submittedName>
</protein>
<feature type="compositionally biased region" description="Basic and acidic residues" evidence="1">
    <location>
        <begin position="15"/>
        <end position="33"/>
    </location>
</feature>
<feature type="compositionally biased region" description="Pro residues" evidence="1">
    <location>
        <begin position="102"/>
        <end position="112"/>
    </location>
</feature>
<proteinExistence type="predicted"/>
<dbReference type="EMBL" id="JAHRHJ020000006">
    <property type="protein sequence ID" value="KAH9313443.1"/>
    <property type="molecule type" value="Genomic_DNA"/>
</dbReference>
<evidence type="ECO:0000313" key="3">
    <source>
        <dbReference type="Proteomes" id="UP000824469"/>
    </source>
</evidence>
<feature type="region of interest" description="Disordered" evidence="1">
    <location>
        <begin position="1"/>
        <end position="33"/>
    </location>
</feature>
<feature type="region of interest" description="Disordered" evidence="1">
    <location>
        <begin position="62"/>
        <end position="124"/>
    </location>
</feature>
<keyword evidence="3" id="KW-1185">Reference proteome</keyword>
<feature type="compositionally biased region" description="Polar residues" evidence="1">
    <location>
        <begin position="115"/>
        <end position="124"/>
    </location>
</feature>
<dbReference type="Proteomes" id="UP000824469">
    <property type="component" value="Unassembled WGS sequence"/>
</dbReference>
<gene>
    <name evidence="2" type="ORF">KI387_044077</name>
</gene>
<sequence>MERDQARVELQSVTLERDREATAARQADADRGRLIGECDATLQVALATGDDDLIHDTIRATGSRSWRSARSVQQPATQPSTQQRGTQGLPSQLAGSLGAGPSQPPLFHPPGHGPNSPSEGESCG</sequence>
<organism evidence="2 3">
    <name type="scientific">Taxus chinensis</name>
    <name type="common">Chinese yew</name>
    <name type="synonym">Taxus wallichiana var. chinensis</name>
    <dbReference type="NCBI Taxonomy" id="29808"/>
    <lineage>
        <taxon>Eukaryota</taxon>
        <taxon>Viridiplantae</taxon>
        <taxon>Streptophyta</taxon>
        <taxon>Embryophyta</taxon>
        <taxon>Tracheophyta</taxon>
        <taxon>Spermatophyta</taxon>
        <taxon>Pinopsida</taxon>
        <taxon>Pinidae</taxon>
        <taxon>Conifers II</taxon>
        <taxon>Cupressales</taxon>
        <taxon>Taxaceae</taxon>
        <taxon>Taxus</taxon>
    </lineage>
</organism>
<evidence type="ECO:0000313" key="2">
    <source>
        <dbReference type="EMBL" id="KAH9313443.1"/>
    </source>
</evidence>
<reference evidence="2 3" key="1">
    <citation type="journal article" date="2021" name="Nat. Plants">
        <title>The Taxus genome provides insights into paclitaxel biosynthesis.</title>
        <authorList>
            <person name="Xiong X."/>
            <person name="Gou J."/>
            <person name="Liao Q."/>
            <person name="Li Y."/>
            <person name="Zhou Q."/>
            <person name="Bi G."/>
            <person name="Li C."/>
            <person name="Du R."/>
            <person name="Wang X."/>
            <person name="Sun T."/>
            <person name="Guo L."/>
            <person name="Liang H."/>
            <person name="Lu P."/>
            <person name="Wu Y."/>
            <person name="Zhang Z."/>
            <person name="Ro D.K."/>
            <person name="Shang Y."/>
            <person name="Huang S."/>
            <person name="Yan J."/>
        </authorList>
    </citation>
    <scope>NUCLEOTIDE SEQUENCE [LARGE SCALE GENOMIC DNA]</scope>
    <source>
        <strain evidence="2">Ta-2019</strain>
    </source>
</reference>